<proteinExistence type="predicted"/>
<keyword evidence="2" id="KW-1185">Reference proteome</keyword>
<name>A0A811L8T0_9BILA</name>
<accession>A0A811L8T0</accession>
<dbReference type="EMBL" id="CAJFCW020000005">
    <property type="protein sequence ID" value="CAG9120131.1"/>
    <property type="molecule type" value="Genomic_DNA"/>
</dbReference>
<reference evidence="1" key="1">
    <citation type="submission" date="2020-09" db="EMBL/GenBank/DDBJ databases">
        <authorList>
            <person name="Kikuchi T."/>
        </authorList>
    </citation>
    <scope>NUCLEOTIDE SEQUENCE</scope>
    <source>
        <strain evidence="1">SH1</strain>
    </source>
</reference>
<dbReference type="Proteomes" id="UP000614601">
    <property type="component" value="Unassembled WGS sequence"/>
</dbReference>
<sequence length="122" mass="13508">MRGHYGTLFLGEGEYQQAERNTYSERAGKDVSSTRSNRFSLRVIAEAAEAHLASGRKATAHRAADVVDLATPAERRPLGLTVRESGRGVFTVCCNIIGMRANRCRRHGKFVRMEGLSQPFLV</sequence>
<dbReference type="EMBL" id="CAJFDH010000005">
    <property type="protein sequence ID" value="CAD5224723.1"/>
    <property type="molecule type" value="Genomic_DNA"/>
</dbReference>
<dbReference type="Proteomes" id="UP000783686">
    <property type="component" value="Unassembled WGS sequence"/>
</dbReference>
<comment type="caution">
    <text evidence="1">The sequence shown here is derived from an EMBL/GenBank/DDBJ whole genome shotgun (WGS) entry which is preliminary data.</text>
</comment>
<organism evidence="1 2">
    <name type="scientific">Bursaphelenchus okinawaensis</name>
    <dbReference type="NCBI Taxonomy" id="465554"/>
    <lineage>
        <taxon>Eukaryota</taxon>
        <taxon>Metazoa</taxon>
        <taxon>Ecdysozoa</taxon>
        <taxon>Nematoda</taxon>
        <taxon>Chromadorea</taxon>
        <taxon>Rhabditida</taxon>
        <taxon>Tylenchina</taxon>
        <taxon>Tylenchomorpha</taxon>
        <taxon>Aphelenchoidea</taxon>
        <taxon>Aphelenchoididae</taxon>
        <taxon>Bursaphelenchus</taxon>
    </lineage>
</organism>
<evidence type="ECO:0000313" key="2">
    <source>
        <dbReference type="Proteomes" id="UP000614601"/>
    </source>
</evidence>
<evidence type="ECO:0000313" key="1">
    <source>
        <dbReference type="EMBL" id="CAD5224723.1"/>
    </source>
</evidence>
<protein>
    <submittedName>
        <fullName evidence="1">Uncharacterized protein</fullName>
    </submittedName>
</protein>
<dbReference type="AlphaFoldDB" id="A0A811L8T0"/>
<gene>
    <name evidence="1" type="ORF">BOKJ2_LOCUS11221</name>
</gene>